<keyword evidence="4" id="KW-1185">Reference proteome</keyword>
<dbReference type="Gene3D" id="3.10.450.50">
    <property type="match status" value="1"/>
</dbReference>
<reference evidence="3 4" key="1">
    <citation type="submission" date="2023-03" db="EMBL/GenBank/DDBJ databases">
        <title>Thalassotalea loyana LMG 22536T draft genome sequence.</title>
        <authorList>
            <person name="Sawabe T."/>
        </authorList>
    </citation>
    <scope>NUCLEOTIDE SEQUENCE [LARGE SCALE GENOMIC DNA]</scope>
    <source>
        <strain evidence="3 4">LMG 22536</strain>
    </source>
</reference>
<evidence type="ECO:0000313" key="4">
    <source>
        <dbReference type="Proteomes" id="UP001157134"/>
    </source>
</evidence>
<feature type="domain" description="SnoaL-like" evidence="2">
    <location>
        <begin position="25"/>
        <end position="146"/>
    </location>
</feature>
<sequence length="182" mass="20461">MKLHYVILILVGIISSSVGATNISQDEAKIKSTVNSFATMADQNAFEYLGRLLTNELTLDYTSLFGGQAQKTSNIALMQQWAGFLPGFDTTFHELKDMRVAITGKQAQVNVSFTASHWVNEDFWQVSGRYVFALEKQNEHWLINSVTAIKEDESGSRDVLSKVGQLAEQKLLERSRLRVAYH</sequence>
<feature type="chain" id="PRO_5047125833" description="SnoaL-like domain-containing protein" evidence="1">
    <location>
        <begin position="21"/>
        <end position="182"/>
    </location>
</feature>
<dbReference type="RefSeq" id="WP_284295791.1">
    <property type="nucleotide sequence ID" value="NZ_BSSV01000001.1"/>
</dbReference>
<accession>A0ABQ6HCQ0</accession>
<feature type="signal peptide" evidence="1">
    <location>
        <begin position="1"/>
        <end position="20"/>
    </location>
</feature>
<name>A0ABQ6HCQ0_9GAMM</name>
<dbReference type="InterPro" id="IPR032710">
    <property type="entry name" value="NTF2-like_dom_sf"/>
</dbReference>
<protein>
    <recommendedName>
        <fullName evidence="2">SnoaL-like domain-containing protein</fullName>
    </recommendedName>
</protein>
<dbReference type="InterPro" id="IPR037401">
    <property type="entry name" value="SnoaL-like"/>
</dbReference>
<dbReference type="EMBL" id="BSSV01000001">
    <property type="protein sequence ID" value="GLX84246.1"/>
    <property type="molecule type" value="Genomic_DNA"/>
</dbReference>
<proteinExistence type="predicted"/>
<dbReference type="Proteomes" id="UP001157134">
    <property type="component" value="Unassembled WGS sequence"/>
</dbReference>
<evidence type="ECO:0000259" key="2">
    <source>
        <dbReference type="Pfam" id="PF13577"/>
    </source>
</evidence>
<organism evidence="3 4">
    <name type="scientific">Thalassotalea loyana</name>
    <dbReference type="NCBI Taxonomy" id="280483"/>
    <lineage>
        <taxon>Bacteria</taxon>
        <taxon>Pseudomonadati</taxon>
        <taxon>Pseudomonadota</taxon>
        <taxon>Gammaproteobacteria</taxon>
        <taxon>Alteromonadales</taxon>
        <taxon>Colwelliaceae</taxon>
        <taxon>Thalassotalea</taxon>
    </lineage>
</organism>
<comment type="caution">
    <text evidence="3">The sequence shown here is derived from an EMBL/GenBank/DDBJ whole genome shotgun (WGS) entry which is preliminary data.</text>
</comment>
<dbReference type="Pfam" id="PF13577">
    <property type="entry name" value="SnoaL_4"/>
    <property type="match status" value="1"/>
</dbReference>
<gene>
    <name evidence="3" type="ORF">tloyanaT_04980</name>
</gene>
<evidence type="ECO:0000256" key="1">
    <source>
        <dbReference type="SAM" id="SignalP"/>
    </source>
</evidence>
<dbReference type="SUPFAM" id="SSF54427">
    <property type="entry name" value="NTF2-like"/>
    <property type="match status" value="1"/>
</dbReference>
<keyword evidence="1" id="KW-0732">Signal</keyword>
<evidence type="ECO:0000313" key="3">
    <source>
        <dbReference type="EMBL" id="GLX84246.1"/>
    </source>
</evidence>